<organism evidence="17 18">
    <name type="scientific">Somion occarium</name>
    <dbReference type="NCBI Taxonomy" id="3059160"/>
    <lineage>
        <taxon>Eukaryota</taxon>
        <taxon>Fungi</taxon>
        <taxon>Dikarya</taxon>
        <taxon>Basidiomycota</taxon>
        <taxon>Agaricomycotina</taxon>
        <taxon>Agaricomycetes</taxon>
        <taxon>Polyporales</taxon>
        <taxon>Cerrenaceae</taxon>
        <taxon>Somion</taxon>
    </lineage>
</organism>
<proteinExistence type="inferred from homology"/>
<dbReference type="InterPro" id="IPR008427">
    <property type="entry name" value="Extracellular_membr_CFEM_dom"/>
</dbReference>
<keyword evidence="5" id="KW-0964">Secreted</keyword>
<protein>
    <recommendedName>
        <fullName evidence="16">CFEM domain-containing protein</fullName>
    </recommendedName>
</protein>
<evidence type="ECO:0000256" key="6">
    <source>
        <dbReference type="ARBA" id="ARBA00022617"/>
    </source>
</evidence>
<evidence type="ECO:0000313" key="17">
    <source>
        <dbReference type="EMBL" id="CAL1709733.1"/>
    </source>
</evidence>
<dbReference type="EMBL" id="OZ037948">
    <property type="protein sequence ID" value="CAL1709733.1"/>
    <property type="molecule type" value="Genomic_DNA"/>
</dbReference>
<sequence>MRATSFIAVLSGLVAVTSAATLFPRQYPDCANPCIANAETGSCTADDLGCLCNSSAFISSTTSCIISSCNADDAERAEAVARQFCATVGVTLTSTPDISTSASSTSSAPGSSAPSATQTSSSIAPSSTAPSSTDTTSPATQTGGGDNSGALIHGANALLGLVAVGFVALNL</sequence>
<gene>
    <name evidence="17" type="ORF">GFSPODELE1_LOCUS7481</name>
</gene>
<evidence type="ECO:0000256" key="9">
    <source>
        <dbReference type="ARBA" id="ARBA00023004"/>
    </source>
</evidence>
<dbReference type="InterPro" id="IPR051735">
    <property type="entry name" value="CFEM_domain"/>
</dbReference>
<evidence type="ECO:0000256" key="3">
    <source>
        <dbReference type="ARBA" id="ARBA00010031"/>
    </source>
</evidence>
<keyword evidence="9" id="KW-0408">Iron</keyword>
<evidence type="ECO:0000256" key="2">
    <source>
        <dbReference type="ARBA" id="ARBA00004613"/>
    </source>
</evidence>
<accession>A0ABP1DRM3</accession>
<comment type="subcellular location">
    <subcellularLocation>
        <location evidence="1">Cell membrane</location>
        <topology evidence="1">Lipid-anchor</topology>
        <topology evidence="1">GPI-anchor</topology>
    </subcellularLocation>
    <subcellularLocation>
        <location evidence="2">Secreted</location>
    </subcellularLocation>
</comment>
<name>A0ABP1DRM3_9APHY</name>
<evidence type="ECO:0000256" key="14">
    <source>
        <dbReference type="SAM" id="MobiDB-lite"/>
    </source>
</evidence>
<evidence type="ECO:0000259" key="16">
    <source>
        <dbReference type="PROSITE" id="PS52012"/>
    </source>
</evidence>
<dbReference type="Proteomes" id="UP001497453">
    <property type="component" value="Chromosome 5"/>
</dbReference>
<dbReference type="PROSITE" id="PS52012">
    <property type="entry name" value="CFEM"/>
    <property type="match status" value="1"/>
</dbReference>
<dbReference type="PANTHER" id="PTHR37928">
    <property type="entry name" value="CFEM DOMAIN PROTEIN (AFU_ORTHOLOGUE AFUA_6G14090)"/>
    <property type="match status" value="1"/>
</dbReference>
<dbReference type="Pfam" id="PF05730">
    <property type="entry name" value="CFEM"/>
    <property type="match status" value="1"/>
</dbReference>
<dbReference type="PANTHER" id="PTHR37928:SF2">
    <property type="entry name" value="GPI ANCHORED CFEM DOMAIN PROTEIN (AFU_ORTHOLOGUE AFUA_6G10580)"/>
    <property type="match status" value="1"/>
</dbReference>
<evidence type="ECO:0000256" key="1">
    <source>
        <dbReference type="ARBA" id="ARBA00004609"/>
    </source>
</evidence>
<feature type="compositionally biased region" description="Low complexity" evidence="14">
    <location>
        <begin position="97"/>
        <end position="141"/>
    </location>
</feature>
<keyword evidence="7" id="KW-0479">Metal-binding</keyword>
<evidence type="ECO:0000256" key="7">
    <source>
        <dbReference type="ARBA" id="ARBA00022723"/>
    </source>
</evidence>
<feature type="chain" id="PRO_5047042776" description="CFEM domain-containing protein" evidence="15">
    <location>
        <begin position="20"/>
        <end position="171"/>
    </location>
</feature>
<comment type="similarity">
    <text evidence="3">Belongs to the RBT5 family.</text>
</comment>
<evidence type="ECO:0000256" key="10">
    <source>
        <dbReference type="ARBA" id="ARBA00023136"/>
    </source>
</evidence>
<keyword evidence="11" id="KW-1015">Disulfide bond</keyword>
<evidence type="ECO:0000313" key="18">
    <source>
        <dbReference type="Proteomes" id="UP001497453"/>
    </source>
</evidence>
<keyword evidence="13" id="KW-0449">Lipoprotein</keyword>
<evidence type="ECO:0000256" key="4">
    <source>
        <dbReference type="ARBA" id="ARBA00022475"/>
    </source>
</evidence>
<keyword evidence="12" id="KW-0325">Glycoprotein</keyword>
<evidence type="ECO:0000256" key="5">
    <source>
        <dbReference type="ARBA" id="ARBA00022525"/>
    </source>
</evidence>
<evidence type="ECO:0000256" key="15">
    <source>
        <dbReference type="SAM" id="SignalP"/>
    </source>
</evidence>
<feature type="domain" description="CFEM" evidence="16">
    <location>
        <begin position="2"/>
        <end position="112"/>
    </location>
</feature>
<keyword evidence="4" id="KW-1003">Cell membrane</keyword>
<keyword evidence="18" id="KW-1185">Reference proteome</keyword>
<keyword evidence="6" id="KW-0349">Heme</keyword>
<keyword evidence="8 15" id="KW-0732">Signal</keyword>
<evidence type="ECO:0000256" key="8">
    <source>
        <dbReference type="ARBA" id="ARBA00022729"/>
    </source>
</evidence>
<dbReference type="SMART" id="SM00747">
    <property type="entry name" value="CFEM"/>
    <property type="match status" value="1"/>
</dbReference>
<evidence type="ECO:0000256" key="13">
    <source>
        <dbReference type="ARBA" id="ARBA00023288"/>
    </source>
</evidence>
<evidence type="ECO:0000256" key="11">
    <source>
        <dbReference type="ARBA" id="ARBA00023157"/>
    </source>
</evidence>
<feature type="signal peptide" evidence="15">
    <location>
        <begin position="1"/>
        <end position="19"/>
    </location>
</feature>
<keyword evidence="10" id="KW-0472">Membrane</keyword>
<feature type="region of interest" description="Disordered" evidence="14">
    <location>
        <begin position="97"/>
        <end position="147"/>
    </location>
</feature>
<evidence type="ECO:0000256" key="12">
    <source>
        <dbReference type="ARBA" id="ARBA00023180"/>
    </source>
</evidence>
<reference evidence="18" key="1">
    <citation type="submission" date="2024-04" db="EMBL/GenBank/DDBJ databases">
        <authorList>
            <person name="Shaw F."/>
            <person name="Minotto A."/>
        </authorList>
    </citation>
    <scope>NUCLEOTIDE SEQUENCE [LARGE SCALE GENOMIC DNA]</scope>
</reference>